<dbReference type="AlphaFoldDB" id="A0A1Q9E3I5"/>
<organism evidence="2 3">
    <name type="scientific">Symbiodinium microadriaticum</name>
    <name type="common">Dinoflagellate</name>
    <name type="synonym">Zooxanthella microadriatica</name>
    <dbReference type="NCBI Taxonomy" id="2951"/>
    <lineage>
        <taxon>Eukaryota</taxon>
        <taxon>Sar</taxon>
        <taxon>Alveolata</taxon>
        <taxon>Dinophyceae</taxon>
        <taxon>Suessiales</taxon>
        <taxon>Symbiodiniaceae</taxon>
        <taxon>Symbiodinium</taxon>
    </lineage>
</organism>
<gene>
    <name evidence="2" type="ORF">AK812_SmicGene15257</name>
</gene>
<accession>A0A1Q9E3I5</accession>
<keyword evidence="1" id="KW-0472">Membrane</keyword>
<evidence type="ECO:0000313" key="2">
    <source>
        <dbReference type="EMBL" id="OLQ01959.1"/>
    </source>
</evidence>
<name>A0A1Q9E3I5_SYMMI</name>
<keyword evidence="1" id="KW-0812">Transmembrane</keyword>
<comment type="caution">
    <text evidence="2">The sequence shown here is derived from an EMBL/GenBank/DDBJ whole genome shotgun (WGS) entry which is preliminary data.</text>
</comment>
<sequence length="139" mass="15433">MSALVASTSNFGKILDICQLPVLSLQKQHVTCLLNFSRRTGRAAAAAPVAQSPKHLHQIVGKSTRVLRSPGNMPKTTQVTMADMTTGYEQKGMSESVIMMMMMMMMMLMMMIAVMVVVVLARNWMIMLMLMLGCVTPRY</sequence>
<reference evidence="2 3" key="1">
    <citation type="submission" date="2016-02" db="EMBL/GenBank/DDBJ databases">
        <title>Genome analysis of coral dinoflagellate symbionts highlights evolutionary adaptations to a symbiotic lifestyle.</title>
        <authorList>
            <person name="Aranda M."/>
            <person name="Li Y."/>
            <person name="Liew Y.J."/>
            <person name="Baumgarten S."/>
            <person name="Simakov O."/>
            <person name="Wilson M."/>
            <person name="Piel J."/>
            <person name="Ashoor H."/>
            <person name="Bougouffa S."/>
            <person name="Bajic V.B."/>
            <person name="Ryu T."/>
            <person name="Ravasi T."/>
            <person name="Bayer T."/>
            <person name="Micklem G."/>
            <person name="Kim H."/>
            <person name="Bhak J."/>
            <person name="Lajeunesse T.C."/>
            <person name="Voolstra C.R."/>
        </authorList>
    </citation>
    <scope>NUCLEOTIDE SEQUENCE [LARGE SCALE GENOMIC DNA]</scope>
    <source>
        <strain evidence="2 3">CCMP2467</strain>
    </source>
</reference>
<keyword evidence="3" id="KW-1185">Reference proteome</keyword>
<dbReference type="EMBL" id="LSRX01000276">
    <property type="protein sequence ID" value="OLQ01959.1"/>
    <property type="molecule type" value="Genomic_DNA"/>
</dbReference>
<evidence type="ECO:0000313" key="3">
    <source>
        <dbReference type="Proteomes" id="UP000186817"/>
    </source>
</evidence>
<protein>
    <submittedName>
        <fullName evidence="2">Uncharacterized protein</fullName>
    </submittedName>
</protein>
<dbReference type="Proteomes" id="UP000186817">
    <property type="component" value="Unassembled WGS sequence"/>
</dbReference>
<feature type="transmembrane region" description="Helical" evidence="1">
    <location>
        <begin position="97"/>
        <end position="121"/>
    </location>
</feature>
<proteinExistence type="predicted"/>
<evidence type="ECO:0000256" key="1">
    <source>
        <dbReference type="SAM" id="Phobius"/>
    </source>
</evidence>
<keyword evidence="1" id="KW-1133">Transmembrane helix</keyword>